<evidence type="ECO:0000259" key="6">
    <source>
        <dbReference type="PROSITE" id="PS50850"/>
    </source>
</evidence>
<evidence type="ECO:0000313" key="8">
    <source>
        <dbReference type="Proteomes" id="UP000827892"/>
    </source>
</evidence>
<dbReference type="SUPFAM" id="SSF103473">
    <property type="entry name" value="MFS general substrate transporter"/>
    <property type="match status" value="1"/>
</dbReference>
<dbReference type="KEGG" id="cbr:CBG_23053"/>
<feature type="transmembrane region" description="Helical" evidence="5">
    <location>
        <begin position="236"/>
        <end position="254"/>
    </location>
</feature>
<keyword evidence="3 5" id="KW-1133">Transmembrane helix</keyword>
<feature type="transmembrane region" description="Helical" evidence="5">
    <location>
        <begin position="154"/>
        <end position="171"/>
    </location>
</feature>
<dbReference type="InterPro" id="IPR005828">
    <property type="entry name" value="MFS_sugar_transport-like"/>
</dbReference>
<dbReference type="PROSITE" id="PS50850">
    <property type="entry name" value="MFS"/>
    <property type="match status" value="1"/>
</dbReference>
<dbReference type="OMA" id="CIFVEVA"/>
<dbReference type="Proteomes" id="UP000827892">
    <property type="component" value="Chromosome V"/>
</dbReference>
<feature type="transmembrane region" description="Helical" evidence="5">
    <location>
        <begin position="40"/>
        <end position="57"/>
    </location>
</feature>
<proteinExistence type="predicted"/>
<name>A0AAE9D021_CAEBR</name>
<evidence type="ECO:0000256" key="2">
    <source>
        <dbReference type="ARBA" id="ARBA00022692"/>
    </source>
</evidence>
<evidence type="ECO:0000256" key="5">
    <source>
        <dbReference type="SAM" id="Phobius"/>
    </source>
</evidence>
<feature type="transmembrane region" description="Helical" evidence="5">
    <location>
        <begin position="355"/>
        <end position="374"/>
    </location>
</feature>
<evidence type="ECO:0000256" key="4">
    <source>
        <dbReference type="ARBA" id="ARBA00023136"/>
    </source>
</evidence>
<evidence type="ECO:0000313" key="7">
    <source>
        <dbReference type="EMBL" id="ULT89378.1"/>
    </source>
</evidence>
<dbReference type="GO" id="GO:0022857">
    <property type="term" value="F:transmembrane transporter activity"/>
    <property type="evidence" value="ECO:0007669"/>
    <property type="project" value="InterPro"/>
</dbReference>
<dbReference type="GO" id="GO:0016020">
    <property type="term" value="C:membrane"/>
    <property type="evidence" value="ECO:0007669"/>
    <property type="project" value="UniProtKB-SubCell"/>
</dbReference>
<feature type="transmembrane region" description="Helical" evidence="5">
    <location>
        <begin position="328"/>
        <end position="349"/>
    </location>
</feature>
<feature type="transmembrane region" description="Helical" evidence="5">
    <location>
        <begin position="489"/>
        <end position="510"/>
    </location>
</feature>
<feature type="domain" description="Major facilitator superfamily (MFS) profile" evidence="6">
    <location>
        <begin position="43"/>
        <end position="514"/>
    </location>
</feature>
<feature type="transmembrane region" description="Helical" evidence="5">
    <location>
        <begin position="395"/>
        <end position="416"/>
    </location>
</feature>
<comment type="subcellular location">
    <subcellularLocation>
        <location evidence="1">Membrane</location>
        <topology evidence="1">Multi-pass membrane protein</topology>
    </subcellularLocation>
</comment>
<dbReference type="AlphaFoldDB" id="A0AAE9D021"/>
<feature type="transmembrane region" description="Helical" evidence="5">
    <location>
        <begin position="457"/>
        <end position="477"/>
    </location>
</feature>
<dbReference type="Pfam" id="PF00083">
    <property type="entry name" value="Sugar_tr"/>
    <property type="match status" value="1"/>
</dbReference>
<dbReference type="Gene3D" id="1.20.1250.20">
    <property type="entry name" value="MFS general substrate transporter like domains"/>
    <property type="match status" value="1"/>
</dbReference>
<dbReference type="PANTHER" id="PTHR24064">
    <property type="entry name" value="SOLUTE CARRIER FAMILY 22 MEMBER"/>
    <property type="match status" value="1"/>
</dbReference>
<evidence type="ECO:0000256" key="3">
    <source>
        <dbReference type="ARBA" id="ARBA00022989"/>
    </source>
</evidence>
<dbReference type="InterPro" id="IPR036259">
    <property type="entry name" value="MFS_trans_sf"/>
</dbReference>
<keyword evidence="2 5" id="KW-0812">Transmembrane</keyword>
<organism evidence="7 8">
    <name type="scientific">Caenorhabditis briggsae</name>
    <dbReference type="NCBI Taxonomy" id="6238"/>
    <lineage>
        <taxon>Eukaryota</taxon>
        <taxon>Metazoa</taxon>
        <taxon>Ecdysozoa</taxon>
        <taxon>Nematoda</taxon>
        <taxon>Chromadorea</taxon>
        <taxon>Rhabditida</taxon>
        <taxon>Rhabditina</taxon>
        <taxon>Rhabditomorpha</taxon>
        <taxon>Rhabditoidea</taxon>
        <taxon>Rhabditidae</taxon>
        <taxon>Peloderinae</taxon>
        <taxon>Caenorhabditis</taxon>
    </lineage>
</organism>
<dbReference type="InterPro" id="IPR020846">
    <property type="entry name" value="MFS_dom"/>
</dbReference>
<keyword evidence="4 5" id="KW-0472">Membrane</keyword>
<feature type="transmembrane region" description="Helical" evidence="5">
    <location>
        <begin position="209"/>
        <end position="230"/>
    </location>
</feature>
<protein>
    <recommendedName>
        <fullName evidence="6">Major facilitator superfamily (MFS) profile domain-containing protein</fullName>
    </recommendedName>
</protein>
<feature type="transmembrane region" description="Helical" evidence="5">
    <location>
        <begin position="177"/>
        <end position="197"/>
    </location>
</feature>
<dbReference type="EMBL" id="CP090895">
    <property type="protein sequence ID" value="ULT89378.1"/>
    <property type="molecule type" value="Genomic_DNA"/>
</dbReference>
<evidence type="ECO:0000256" key="1">
    <source>
        <dbReference type="ARBA" id="ARBA00004141"/>
    </source>
</evidence>
<sequence>MASSDRAEKCDEEESLQILEKAGRLKNASHSDDLLKMGRYSIFLCIFVEVAMLSQLSNTMLMVYAGASPTIKSCGNISFSSNEEACANYNEYCKEQNNITFARQFYGITEQFKLLCEDAKLEKLGTSIQMIGVMLGCLVFGQIGDFYGRKKPMMFCLCMCFIFGIWSALSSDFKKFTIFRTILCFFNGGQSTISVVYMIENIPKRTRGYVSTLISYSPNVILLGILAFLFQEWDRLALVIAFLTVPAIVMLAFLHESPRWLMQKGKVAHAKKVFLAIEKFDGTPLSECLNGDELENFLEYEHDRQISEANTKVGKQHSFWHLFKTREIMTGTLVIAFTFFATTLINYSIMFNLGAVAGSIYVNSIFIGLLRYSFSLFSGFMDYKFENFNRKMCHGICSIVTISIIVAIIAFCLTNTTSTFSTLIRIGVLLSCAMTSQAIIVASIASNELMPTAIRSISYSTAQLCSRFGIVFAPHVFHLNLYTRIDFPVLPYAILLVIGLADFLCFRFLIPETKNKPLEDFIMNRTKTVEKEEEEDEV</sequence>
<gene>
    <name evidence="7" type="ORF">L3Y34_008090</name>
</gene>
<feature type="transmembrane region" description="Helical" evidence="5">
    <location>
        <begin position="422"/>
        <end position="445"/>
    </location>
</feature>
<dbReference type="RefSeq" id="XP_002636401.2">
    <property type="nucleotide sequence ID" value="XM_002636355.2"/>
</dbReference>
<accession>A0AAE9D021</accession>
<reference evidence="7 8" key="1">
    <citation type="submission" date="2022-02" db="EMBL/GenBank/DDBJ databases">
        <title>Chromosome-level reference genomes for two strains of Caenorhabditis briggsae: an improved platform for comparative genomics.</title>
        <authorList>
            <person name="Stevens L."/>
            <person name="Andersen E.C."/>
        </authorList>
    </citation>
    <scope>NUCLEOTIDE SEQUENCE [LARGE SCALE GENOMIC DNA]</scope>
    <source>
        <strain evidence="7">QX1410_ONT</strain>
        <tissue evidence="7">Whole-organism</tissue>
    </source>
</reference>